<dbReference type="RefSeq" id="WP_093313689.1">
    <property type="nucleotide sequence ID" value="NZ_FNPV01000006.1"/>
</dbReference>
<gene>
    <name evidence="7" type="ORF">SAMN05192546_10625</name>
</gene>
<sequence>MSDHHSMSQCIEKESGGWKASTWNPRTKLISGLIYVFGVISLAEVKFLGVAFIFAILYAGWGGLSLGQLMKKLAVLIPFLGLMSLPLIFGAGIPPTPDRIEFAALIVLKALTAMTFTLFVFINQPVEEMLEALEHLKMPRIITTTIYLAYRYGFLFIQDMQTTLKALKSRLFQAQLSRYSLRIYGELFGGLFIKSINRSETVYRAMSSRGFQGEMPIGKPRKITGKDWIRSGIPVMFIITLIMLEQGVLG</sequence>
<evidence type="ECO:0000313" key="8">
    <source>
        <dbReference type="Proteomes" id="UP000199230"/>
    </source>
</evidence>
<reference evidence="7 8" key="1">
    <citation type="submission" date="2016-10" db="EMBL/GenBank/DDBJ databases">
        <authorList>
            <person name="de Groot N.N."/>
        </authorList>
    </citation>
    <scope>NUCLEOTIDE SEQUENCE [LARGE SCALE GENOMIC DNA]</scope>
    <source>
        <strain evidence="7 8">APO</strain>
    </source>
</reference>
<keyword evidence="4 6" id="KW-1133">Transmembrane helix</keyword>
<protein>
    <submittedName>
        <fullName evidence="7">Cobalt/nickel transport system permease protein</fullName>
    </submittedName>
</protein>
<evidence type="ECO:0000313" key="7">
    <source>
        <dbReference type="EMBL" id="SDY96449.1"/>
    </source>
</evidence>
<dbReference type="InterPro" id="IPR051611">
    <property type="entry name" value="ECF_transporter_component"/>
</dbReference>
<evidence type="ECO:0000256" key="1">
    <source>
        <dbReference type="ARBA" id="ARBA00004651"/>
    </source>
</evidence>
<dbReference type="EMBL" id="FNPV01000006">
    <property type="protein sequence ID" value="SDY96449.1"/>
    <property type="molecule type" value="Genomic_DNA"/>
</dbReference>
<evidence type="ECO:0000256" key="4">
    <source>
        <dbReference type="ARBA" id="ARBA00022989"/>
    </source>
</evidence>
<keyword evidence="3 6" id="KW-0812">Transmembrane</keyword>
<dbReference type="GO" id="GO:0006824">
    <property type="term" value="P:cobalt ion transport"/>
    <property type="evidence" value="ECO:0007669"/>
    <property type="project" value="InterPro"/>
</dbReference>
<feature type="transmembrane region" description="Helical" evidence="6">
    <location>
        <begin position="228"/>
        <end position="249"/>
    </location>
</feature>
<dbReference type="PANTHER" id="PTHR34857:SF2">
    <property type="entry name" value="SLL0384 PROTEIN"/>
    <property type="match status" value="1"/>
</dbReference>
<dbReference type="GO" id="GO:0043190">
    <property type="term" value="C:ATP-binding cassette (ABC) transporter complex"/>
    <property type="evidence" value="ECO:0007669"/>
    <property type="project" value="InterPro"/>
</dbReference>
<evidence type="ECO:0000256" key="5">
    <source>
        <dbReference type="ARBA" id="ARBA00023136"/>
    </source>
</evidence>
<evidence type="ECO:0000256" key="2">
    <source>
        <dbReference type="ARBA" id="ARBA00022475"/>
    </source>
</evidence>
<dbReference type="NCBIfam" id="TIGR02454">
    <property type="entry name" value="ECF_T_CbiQ"/>
    <property type="match status" value="1"/>
</dbReference>
<dbReference type="AlphaFoldDB" id="A0A1H3P7U8"/>
<dbReference type="InterPro" id="IPR012809">
    <property type="entry name" value="ECF_CbiQ"/>
</dbReference>
<dbReference type="Pfam" id="PF02361">
    <property type="entry name" value="CbiQ"/>
    <property type="match status" value="1"/>
</dbReference>
<dbReference type="STRING" id="159292.SAMN05192546_10625"/>
<proteinExistence type="predicted"/>
<feature type="transmembrane region" description="Helical" evidence="6">
    <location>
        <begin position="73"/>
        <end position="94"/>
    </location>
</feature>
<feature type="transmembrane region" description="Helical" evidence="6">
    <location>
        <begin position="33"/>
        <end position="61"/>
    </location>
</feature>
<accession>A0A1H3P7U8</accession>
<organism evidence="7 8">
    <name type="scientific">Tindallia californiensis</name>
    <dbReference type="NCBI Taxonomy" id="159292"/>
    <lineage>
        <taxon>Bacteria</taxon>
        <taxon>Bacillati</taxon>
        <taxon>Bacillota</taxon>
        <taxon>Clostridia</taxon>
        <taxon>Peptostreptococcales</taxon>
        <taxon>Tindalliaceae</taxon>
        <taxon>Tindallia</taxon>
    </lineage>
</organism>
<dbReference type="CDD" id="cd16914">
    <property type="entry name" value="EcfT"/>
    <property type="match status" value="1"/>
</dbReference>
<dbReference type="Proteomes" id="UP000199230">
    <property type="component" value="Unassembled WGS sequence"/>
</dbReference>
<feature type="transmembrane region" description="Helical" evidence="6">
    <location>
        <begin position="100"/>
        <end position="122"/>
    </location>
</feature>
<keyword evidence="5 6" id="KW-0472">Membrane</keyword>
<keyword evidence="8" id="KW-1185">Reference proteome</keyword>
<evidence type="ECO:0000256" key="6">
    <source>
        <dbReference type="SAM" id="Phobius"/>
    </source>
</evidence>
<keyword evidence="2" id="KW-1003">Cell membrane</keyword>
<dbReference type="OrthoDB" id="8585740at2"/>
<name>A0A1H3P7U8_9FIRM</name>
<evidence type="ECO:0000256" key="3">
    <source>
        <dbReference type="ARBA" id="ARBA00022692"/>
    </source>
</evidence>
<comment type="subcellular location">
    <subcellularLocation>
        <location evidence="1">Cell membrane</location>
        <topology evidence="1">Multi-pass membrane protein</topology>
    </subcellularLocation>
</comment>
<dbReference type="InterPro" id="IPR003339">
    <property type="entry name" value="ABC/ECF_trnsptr_transmembrane"/>
</dbReference>
<dbReference type="PANTHER" id="PTHR34857">
    <property type="entry name" value="SLL0384 PROTEIN"/>
    <property type="match status" value="1"/>
</dbReference>